<dbReference type="EMBL" id="CP036266">
    <property type="protein sequence ID" value="QDT21780.1"/>
    <property type="molecule type" value="Genomic_DNA"/>
</dbReference>
<organism evidence="1 2">
    <name type="scientific">Gimesia chilikensis</name>
    <dbReference type="NCBI Taxonomy" id="2605989"/>
    <lineage>
        <taxon>Bacteria</taxon>
        <taxon>Pseudomonadati</taxon>
        <taxon>Planctomycetota</taxon>
        <taxon>Planctomycetia</taxon>
        <taxon>Planctomycetales</taxon>
        <taxon>Planctomycetaceae</taxon>
        <taxon>Gimesia</taxon>
    </lineage>
</organism>
<dbReference type="AlphaFoldDB" id="A0A517PQZ5"/>
<accession>A0A517PQZ5</accession>
<reference evidence="1 2" key="1">
    <citation type="submission" date="2019-02" db="EMBL/GenBank/DDBJ databases">
        <title>Deep-cultivation of Planctomycetes and their phenomic and genomic characterization uncovers novel biology.</title>
        <authorList>
            <person name="Wiegand S."/>
            <person name="Jogler M."/>
            <person name="Boedeker C."/>
            <person name="Pinto D."/>
            <person name="Vollmers J."/>
            <person name="Rivas-Marin E."/>
            <person name="Kohn T."/>
            <person name="Peeters S.H."/>
            <person name="Heuer A."/>
            <person name="Rast P."/>
            <person name="Oberbeckmann S."/>
            <person name="Bunk B."/>
            <person name="Jeske O."/>
            <person name="Meyerdierks A."/>
            <person name="Storesund J.E."/>
            <person name="Kallscheuer N."/>
            <person name="Luecker S."/>
            <person name="Lage O.M."/>
            <person name="Pohl T."/>
            <person name="Merkel B.J."/>
            <person name="Hornburger P."/>
            <person name="Mueller R.-W."/>
            <person name="Bruemmer F."/>
            <person name="Labrenz M."/>
            <person name="Spormann A.M."/>
            <person name="Op den Camp H."/>
            <person name="Overmann J."/>
            <person name="Amann R."/>
            <person name="Jetten M.S.M."/>
            <person name="Mascher T."/>
            <person name="Medema M.H."/>
            <person name="Devos D.P."/>
            <person name="Kaster A.-K."/>
            <person name="Ovreas L."/>
            <person name="Rohde M."/>
            <person name="Galperin M.Y."/>
            <person name="Jogler C."/>
        </authorList>
    </citation>
    <scope>NUCLEOTIDE SEQUENCE [LARGE SCALE GENOMIC DNA]</scope>
    <source>
        <strain evidence="1 2">HG66A1</strain>
    </source>
</reference>
<dbReference type="RefSeq" id="WP_145186627.1">
    <property type="nucleotide sequence ID" value="NZ_CP036266.1"/>
</dbReference>
<gene>
    <name evidence="1" type="ORF">HG66A1_35830</name>
</gene>
<name>A0A517PQZ5_9PLAN</name>
<dbReference type="Proteomes" id="UP000320421">
    <property type="component" value="Chromosome"/>
</dbReference>
<evidence type="ECO:0000313" key="1">
    <source>
        <dbReference type="EMBL" id="QDT21780.1"/>
    </source>
</evidence>
<evidence type="ECO:0000313" key="2">
    <source>
        <dbReference type="Proteomes" id="UP000320421"/>
    </source>
</evidence>
<keyword evidence="2" id="KW-1185">Reference proteome</keyword>
<dbReference type="OrthoDB" id="269446at2"/>
<protein>
    <submittedName>
        <fullName evidence="1">Uncharacterized protein</fullName>
    </submittedName>
</protein>
<sequence>MHQESPQSTTTPSPRRYLTQDEQTVIVRLIKKMIGLGRFTSEIKTAISAEYGLSRHSVTRYVNRARREMREFLEQDLDQHRADSYFFYRSIIEHPDASNHERIRARERIDKIMGLEIPSKYQLNQDFNKSIEEIENMSDEELDTYYNKLKKKYS</sequence>
<proteinExistence type="predicted"/>